<dbReference type="InterPro" id="IPR036047">
    <property type="entry name" value="F-box-like_dom_sf"/>
</dbReference>
<dbReference type="PANTHER" id="PTHR31264">
    <property type="entry name" value="OS07G0554500 PROTEIN-RELATED"/>
    <property type="match status" value="1"/>
</dbReference>
<evidence type="ECO:0000259" key="1">
    <source>
        <dbReference type="SMART" id="SM00256"/>
    </source>
</evidence>
<dbReference type="Gene3D" id="1.20.1280.50">
    <property type="match status" value="1"/>
</dbReference>
<dbReference type="InterPro" id="IPR001810">
    <property type="entry name" value="F-box_dom"/>
</dbReference>
<evidence type="ECO:0000313" key="2">
    <source>
        <dbReference type="EMBL" id="WVZ91234.1"/>
    </source>
</evidence>
<dbReference type="PANTHER" id="PTHR31264:SF7">
    <property type="entry name" value="F-BOX DOMAIN CONTAINING PROTEIN, EXPRESSED"/>
    <property type="match status" value="1"/>
</dbReference>
<organism evidence="2 3">
    <name type="scientific">Paspalum notatum var. saurae</name>
    <dbReference type="NCBI Taxonomy" id="547442"/>
    <lineage>
        <taxon>Eukaryota</taxon>
        <taxon>Viridiplantae</taxon>
        <taxon>Streptophyta</taxon>
        <taxon>Embryophyta</taxon>
        <taxon>Tracheophyta</taxon>
        <taxon>Spermatophyta</taxon>
        <taxon>Magnoliopsida</taxon>
        <taxon>Liliopsida</taxon>
        <taxon>Poales</taxon>
        <taxon>Poaceae</taxon>
        <taxon>PACMAD clade</taxon>
        <taxon>Panicoideae</taxon>
        <taxon>Andropogonodae</taxon>
        <taxon>Paspaleae</taxon>
        <taxon>Paspalinae</taxon>
        <taxon>Paspalum</taxon>
    </lineage>
</organism>
<reference evidence="2 3" key="1">
    <citation type="submission" date="2024-02" db="EMBL/GenBank/DDBJ databases">
        <title>High-quality chromosome-scale genome assembly of Pensacola bahiagrass (Paspalum notatum Flugge var. saurae).</title>
        <authorList>
            <person name="Vega J.M."/>
            <person name="Podio M."/>
            <person name="Orjuela J."/>
            <person name="Siena L.A."/>
            <person name="Pessino S.C."/>
            <person name="Combes M.C."/>
            <person name="Mariac C."/>
            <person name="Albertini E."/>
            <person name="Pupilli F."/>
            <person name="Ortiz J.P.A."/>
            <person name="Leblanc O."/>
        </authorList>
    </citation>
    <scope>NUCLEOTIDE SEQUENCE [LARGE SCALE GENOMIC DNA]</scope>
    <source>
        <strain evidence="2">R1</strain>
        <tissue evidence="2">Leaf</tissue>
    </source>
</reference>
<keyword evidence="3" id="KW-1185">Reference proteome</keyword>
<protein>
    <recommendedName>
        <fullName evidence="1">F-box domain-containing protein</fullName>
    </recommendedName>
</protein>
<gene>
    <name evidence="2" type="ORF">U9M48_037431</name>
</gene>
<dbReference type="SUPFAM" id="SSF81383">
    <property type="entry name" value="F-box domain"/>
    <property type="match status" value="1"/>
</dbReference>
<dbReference type="SMART" id="SM00256">
    <property type="entry name" value="FBOX"/>
    <property type="match status" value="1"/>
</dbReference>
<proteinExistence type="predicted"/>
<dbReference type="AlphaFoldDB" id="A0AAQ3UGE8"/>
<dbReference type="Proteomes" id="UP001341281">
    <property type="component" value="Chromosome 08"/>
</dbReference>
<name>A0AAQ3UGE8_PASNO</name>
<feature type="domain" description="F-box" evidence="1">
    <location>
        <begin position="22"/>
        <end position="63"/>
    </location>
</feature>
<evidence type="ECO:0000313" key="3">
    <source>
        <dbReference type="Proteomes" id="UP001341281"/>
    </source>
</evidence>
<sequence>MSSSAEAEHRVARAAPASQPVFPDEILEEIFLRLDAAADVARASAACATFRRVVSVRRFRSRFRSLHPPPILGVLELESHATGAFHPAEPPHGSAPAARALAQAADFTFSFIDAPGCWRARDSRDGRNFDPFLDPATDDDEDESFRVICVVQCRLKLVTFHFSSVTGEWRVVTFDRRKPLNDLMLICPRMFVRYYAHGCFYWICPSPESSFILNPREMKFSVFDHPRSYKVQAIVELGSGRLGLVNLCCDNFVDYTLELHSKTSRNNGVNTEVWQHDKTIPFPKMEMNCLWNILDAAEG</sequence>
<accession>A0AAQ3UGE8</accession>
<dbReference type="EMBL" id="CP144752">
    <property type="protein sequence ID" value="WVZ91234.1"/>
    <property type="molecule type" value="Genomic_DNA"/>
</dbReference>